<feature type="transmembrane region" description="Helical" evidence="1">
    <location>
        <begin position="126"/>
        <end position="150"/>
    </location>
</feature>
<dbReference type="EMBL" id="FOTO01000008">
    <property type="protein sequence ID" value="SFL87611.1"/>
    <property type="molecule type" value="Genomic_DNA"/>
</dbReference>
<dbReference type="GO" id="GO:0022904">
    <property type="term" value="P:respiratory electron transport chain"/>
    <property type="evidence" value="ECO:0007669"/>
    <property type="project" value="InterPro"/>
</dbReference>
<accession>A0A8G2F6F4</accession>
<sequence>MRIRRFTPTQRAFHALLLVTFLWQSLTGLARMYHETSFGQTLAALLGGQERALVLHIWGGIAMLAMFAVHLAYLAVVALTSRRAMTGPDSLLPRKRDLTDFFRHLGWMFGLAKAPRFERWGYWEKFDYWAVFWGMVIIGGTGAMLISPLVTSLWLPGWSLNVAFWVHRIEAALAMGHVFIIHFFVAHLRRHNFPMDRAMFAGGANLEEQTEERPAWVERLRNEGRLSALTMQDAPATARIASYALGLSAVVVGVWLIVQAVRYAPLVTWWPAP</sequence>
<reference evidence="2 3" key="1">
    <citation type="submission" date="2016-10" db="EMBL/GenBank/DDBJ databases">
        <authorList>
            <person name="Varghese N."/>
            <person name="Submissions S."/>
        </authorList>
    </citation>
    <scope>NUCLEOTIDE SEQUENCE [LARGE SCALE GENOMIC DNA]</scope>
    <source>
        <strain evidence="2 3">DSM 1741</strain>
    </source>
</reference>
<dbReference type="InterPro" id="IPR016174">
    <property type="entry name" value="Di-haem_cyt_TM"/>
</dbReference>
<dbReference type="AlphaFoldDB" id="A0A8G2F6F4"/>
<keyword evidence="1" id="KW-1133">Transmembrane helix</keyword>
<protein>
    <submittedName>
        <fullName evidence="2">Cytochrome b subunit of formate dehydrogenase</fullName>
    </submittedName>
</protein>
<dbReference type="RefSeq" id="WP_092192790.1">
    <property type="nucleotide sequence ID" value="NZ_FOTO01000008.1"/>
</dbReference>
<proteinExistence type="predicted"/>
<evidence type="ECO:0000256" key="1">
    <source>
        <dbReference type="SAM" id="Phobius"/>
    </source>
</evidence>
<dbReference type="OrthoDB" id="9814800at2"/>
<organism evidence="2 3">
    <name type="scientific">Desulfomicrobium norvegicum (strain DSM 1741 / NCIMB 8310)</name>
    <name type="common">Desulfovibrio baculatus (strain Norway 4)</name>
    <name type="synonym">Desulfovibrio desulfuricans (strain Norway 4)</name>
    <dbReference type="NCBI Taxonomy" id="52561"/>
    <lineage>
        <taxon>Bacteria</taxon>
        <taxon>Pseudomonadati</taxon>
        <taxon>Thermodesulfobacteriota</taxon>
        <taxon>Desulfovibrionia</taxon>
        <taxon>Desulfovibrionales</taxon>
        <taxon>Desulfomicrobiaceae</taxon>
        <taxon>Desulfomicrobium</taxon>
    </lineage>
</organism>
<feature type="transmembrane region" description="Helical" evidence="1">
    <location>
        <begin position="162"/>
        <end position="185"/>
    </location>
</feature>
<keyword evidence="1" id="KW-0472">Membrane</keyword>
<feature type="transmembrane region" description="Helical" evidence="1">
    <location>
        <begin position="12"/>
        <end position="33"/>
    </location>
</feature>
<keyword evidence="3" id="KW-1185">Reference proteome</keyword>
<dbReference type="GO" id="GO:0016020">
    <property type="term" value="C:membrane"/>
    <property type="evidence" value="ECO:0007669"/>
    <property type="project" value="InterPro"/>
</dbReference>
<dbReference type="Gene3D" id="1.20.950.20">
    <property type="entry name" value="Transmembrane di-heme cytochromes, Chain C"/>
    <property type="match status" value="1"/>
</dbReference>
<comment type="caution">
    <text evidence="2">The sequence shown here is derived from an EMBL/GenBank/DDBJ whole genome shotgun (WGS) entry which is preliminary data.</text>
</comment>
<dbReference type="SUPFAM" id="SSF81342">
    <property type="entry name" value="Transmembrane di-heme cytochromes"/>
    <property type="match status" value="1"/>
</dbReference>
<keyword evidence="1" id="KW-0812">Transmembrane</keyword>
<feature type="transmembrane region" description="Helical" evidence="1">
    <location>
        <begin position="53"/>
        <end position="76"/>
    </location>
</feature>
<evidence type="ECO:0000313" key="3">
    <source>
        <dbReference type="Proteomes" id="UP000199581"/>
    </source>
</evidence>
<feature type="transmembrane region" description="Helical" evidence="1">
    <location>
        <begin position="240"/>
        <end position="261"/>
    </location>
</feature>
<dbReference type="Proteomes" id="UP000199581">
    <property type="component" value="Unassembled WGS sequence"/>
</dbReference>
<gene>
    <name evidence="2" type="ORF">SAMN05421830_10870</name>
</gene>
<name>A0A8G2F6F4_DESNO</name>
<evidence type="ECO:0000313" key="2">
    <source>
        <dbReference type="EMBL" id="SFL87611.1"/>
    </source>
</evidence>